<accession>A0A5B7EYZ9</accession>
<sequence length="131" mass="14333">MVVVSLVEVEGHLRDDTPVFLLPLLIPLISWHCEVGVYNRSPGEGPNIRLFEGAAYTDLSNDLADIVLGSGQHSKNPRHGPTCSRPKHCDLVAVTIKEADVGVHPLQGHSHVHQPIVTRRVGISRAEEPCR</sequence>
<organism evidence="1 2">
    <name type="scientific">Portunus trituberculatus</name>
    <name type="common">Swimming crab</name>
    <name type="synonym">Neptunus trituberculatus</name>
    <dbReference type="NCBI Taxonomy" id="210409"/>
    <lineage>
        <taxon>Eukaryota</taxon>
        <taxon>Metazoa</taxon>
        <taxon>Ecdysozoa</taxon>
        <taxon>Arthropoda</taxon>
        <taxon>Crustacea</taxon>
        <taxon>Multicrustacea</taxon>
        <taxon>Malacostraca</taxon>
        <taxon>Eumalacostraca</taxon>
        <taxon>Eucarida</taxon>
        <taxon>Decapoda</taxon>
        <taxon>Pleocyemata</taxon>
        <taxon>Brachyura</taxon>
        <taxon>Eubrachyura</taxon>
        <taxon>Portunoidea</taxon>
        <taxon>Portunidae</taxon>
        <taxon>Portuninae</taxon>
        <taxon>Portunus</taxon>
    </lineage>
</organism>
<gene>
    <name evidence="1" type="ORF">E2C01_031593</name>
</gene>
<evidence type="ECO:0000313" key="2">
    <source>
        <dbReference type="Proteomes" id="UP000324222"/>
    </source>
</evidence>
<evidence type="ECO:0000313" key="1">
    <source>
        <dbReference type="EMBL" id="MPC38093.1"/>
    </source>
</evidence>
<proteinExistence type="predicted"/>
<dbReference type="AlphaFoldDB" id="A0A5B7EYZ9"/>
<dbReference type="EMBL" id="VSRR010003972">
    <property type="protein sequence ID" value="MPC38093.1"/>
    <property type="molecule type" value="Genomic_DNA"/>
</dbReference>
<protein>
    <submittedName>
        <fullName evidence="1">Uncharacterized protein</fullName>
    </submittedName>
</protein>
<name>A0A5B7EYZ9_PORTR</name>
<dbReference type="Proteomes" id="UP000324222">
    <property type="component" value="Unassembled WGS sequence"/>
</dbReference>
<keyword evidence="2" id="KW-1185">Reference proteome</keyword>
<reference evidence="1 2" key="1">
    <citation type="submission" date="2019-05" db="EMBL/GenBank/DDBJ databases">
        <title>Another draft genome of Portunus trituberculatus and its Hox gene families provides insights of decapod evolution.</title>
        <authorList>
            <person name="Jeong J.-H."/>
            <person name="Song I."/>
            <person name="Kim S."/>
            <person name="Choi T."/>
            <person name="Kim D."/>
            <person name="Ryu S."/>
            <person name="Kim W."/>
        </authorList>
    </citation>
    <scope>NUCLEOTIDE SEQUENCE [LARGE SCALE GENOMIC DNA]</scope>
    <source>
        <tissue evidence="1">Muscle</tissue>
    </source>
</reference>
<comment type="caution">
    <text evidence="1">The sequence shown here is derived from an EMBL/GenBank/DDBJ whole genome shotgun (WGS) entry which is preliminary data.</text>
</comment>